<dbReference type="EMBL" id="JAWDGP010006450">
    <property type="protein sequence ID" value="KAK3740997.1"/>
    <property type="molecule type" value="Genomic_DNA"/>
</dbReference>
<proteinExistence type="predicted"/>
<keyword evidence="3" id="KW-1185">Reference proteome</keyword>
<feature type="compositionally biased region" description="Basic and acidic residues" evidence="1">
    <location>
        <begin position="92"/>
        <end position="109"/>
    </location>
</feature>
<evidence type="ECO:0000313" key="2">
    <source>
        <dbReference type="EMBL" id="KAK3740997.1"/>
    </source>
</evidence>
<reference evidence="2" key="1">
    <citation type="journal article" date="2023" name="G3 (Bethesda)">
        <title>A reference genome for the long-term kleptoplast-retaining sea slug Elysia crispata morphotype clarki.</title>
        <authorList>
            <person name="Eastman K.E."/>
            <person name="Pendleton A.L."/>
            <person name="Shaikh M.A."/>
            <person name="Suttiyut T."/>
            <person name="Ogas R."/>
            <person name="Tomko P."/>
            <person name="Gavelis G."/>
            <person name="Widhalm J.R."/>
            <person name="Wisecaver J.H."/>
        </authorList>
    </citation>
    <scope>NUCLEOTIDE SEQUENCE</scope>
    <source>
        <strain evidence="2">ECLA1</strain>
    </source>
</reference>
<sequence length="144" mass="16391">MLRTEAPYRPGRLVTYLNGPKVCSLNMATLDTRAEAIVEQDIRARRSKSFRSSASQTLSVRRSLGNQRSNARSITRKHDCARGQISGRHQVTRNDSEYEMSGRHQVTRNDSEYEVRCQVVTRQHGTTLSMRSDVRPSPGNTERL</sequence>
<protein>
    <submittedName>
        <fullName evidence="2">Uncharacterized protein</fullName>
    </submittedName>
</protein>
<dbReference type="AlphaFoldDB" id="A0AAE0YCM6"/>
<feature type="region of interest" description="Disordered" evidence="1">
    <location>
        <begin position="124"/>
        <end position="144"/>
    </location>
</feature>
<comment type="caution">
    <text evidence="2">The sequence shown here is derived from an EMBL/GenBank/DDBJ whole genome shotgun (WGS) entry which is preliminary data.</text>
</comment>
<gene>
    <name evidence="2" type="ORF">RRG08_005688</name>
</gene>
<feature type="region of interest" description="Disordered" evidence="1">
    <location>
        <begin position="47"/>
        <end position="109"/>
    </location>
</feature>
<name>A0AAE0YCM6_9GAST</name>
<feature type="compositionally biased region" description="Polar residues" evidence="1">
    <location>
        <begin position="56"/>
        <end position="73"/>
    </location>
</feature>
<evidence type="ECO:0000313" key="3">
    <source>
        <dbReference type="Proteomes" id="UP001283361"/>
    </source>
</evidence>
<dbReference type="Proteomes" id="UP001283361">
    <property type="component" value="Unassembled WGS sequence"/>
</dbReference>
<evidence type="ECO:0000256" key="1">
    <source>
        <dbReference type="SAM" id="MobiDB-lite"/>
    </source>
</evidence>
<accession>A0AAE0YCM6</accession>
<organism evidence="2 3">
    <name type="scientific">Elysia crispata</name>
    <name type="common">lettuce slug</name>
    <dbReference type="NCBI Taxonomy" id="231223"/>
    <lineage>
        <taxon>Eukaryota</taxon>
        <taxon>Metazoa</taxon>
        <taxon>Spiralia</taxon>
        <taxon>Lophotrochozoa</taxon>
        <taxon>Mollusca</taxon>
        <taxon>Gastropoda</taxon>
        <taxon>Heterobranchia</taxon>
        <taxon>Euthyneura</taxon>
        <taxon>Panpulmonata</taxon>
        <taxon>Sacoglossa</taxon>
        <taxon>Placobranchoidea</taxon>
        <taxon>Plakobranchidae</taxon>
        <taxon>Elysia</taxon>
    </lineage>
</organism>